<accession>A0A0S2THP9</accession>
<evidence type="ECO:0008006" key="3">
    <source>
        <dbReference type="Google" id="ProtNLM"/>
    </source>
</evidence>
<dbReference type="Gene3D" id="2.40.160.60">
    <property type="entry name" value="Outer membrane protein transport protein (OMPP1/FadL/TodX)"/>
    <property type="match status" value="1"/>
</dbReference>
<dbReference type="Pfam" id="PF13729">
    <property type="entry name" value="TraF_2"/>
    <property type="match status" value="1"/>
</dbReference>
<proteinExistence type="predicted"/>
<reference evidence="1" key="1">
    <citation type="submission" date="2015-10" db="EMBL/GenBank/DDBJ databases">
        <title>Description of Candidatus Tenderia electrophaga gen. nov, sp. nov., an Uncultivated Electroautotroph from a Biocathode Enrichment.</title>
        <authorList>
            <person name="Eddie B.J."/>
            <person name="Malanoski A.P."/>
            <person name="Wang Z."/>
            <person name="Hall R.J."/>
            <person name="Oh S.D."/>
            <person name="Heiner C."/>
            <person name="Lin B."/>
            <person name="Strycharz-Glaven S.M."/>
        </authorList>
    </citation>
    <scope>NUCLEOTIDE SEQUENCE [LARGE SCALE GENOMIC DNA]</scope>
    <source>
        <strain evidence="1">NRL1</strain>
    </source>
</reference>
<evidence type="ECO:0000313" key="2">
    <source>
        <dbReference type="Proteomes" id="UP000055136"/>
    </source>
</evidence>
<dbReference type="KEGG" id="tee:Tel_16420"/>
<dbReference type="Proteomes" id="UP000055136">
    <property type="component" value="Chromosome"/>
</dbReference>
<protein>
    <recommendedName>
        <fullName evidence="3">Conjugal transfer protein TraF</fullName>
    </recommendedName>
</protein>
<dbReference type="InterPro" id="IPR032811">
    <property type="entry name" value="Put_conjugal_transfer"/>
</dbReference>
<keyword evidence="2" id="KW-1185">Reference proteome</keyword>
<sequence length="394" mass="42752">MVFFSTQLQALPYSVMDSYSFSMGGTGVASGTRGNAIFYNPALLAASEMPQNYSLHAPVLGARFYDRNKVLEELDKYQYLGLEANFDEALTAYSTDVGALQDVADATSSLGQQLLTLAGDPMQREYFGAVVLGIPHQRLGISLTLNTRVVGGAEVNVVQNDLDELQRILTATREVNLSQAEAFRSNDLESRLLGRGLVISEVGLALAQDMDVFGHEISVGVTPKYRQVTSFDYASELNSADFEIDLGEKDHSAFDVDIGAAKHYGNGWSTGVAIKNLIGQEYNTVRGNTIKIGPQVRLGAAHSTPYTRVAVDLDVNESRSTGFDSNSRYIAVGAELNVFDMTRVRIGYRHNMSDTNTSIATFGMGFDVYGAELDLAAGANEDELGYSAQLGFEF</sequence>
<gene>
    <name evidence="1" type="ORF">Tel_16420</name>
</gene>
<dbReference type="EMBL" id="CP013099">
    <property type="protein sequence ID" value="ALP54609.1"/>
    <property type="molecule type" value="Genomic_DNA"/>
</dbReference>
<name>A0A0S2THP9_9GAMM</name>
<dbReference type="AlphaFoldDB" id="A0A0S2THP9"/>
<organism evidence="1 2">
    <name type="scientific">Candidatus Tenderia electrophaga</name>
    <dbReference type="NCBI Taxonomy" id="1748243"/>
    <lineage>
        <taxon>Bacteria</taxon>
        <taxon>Pseudomonadati</taxon>
        <taxon>Pseudomonadota</taxon>
        <taxon>Gammaproteobacteria</taxon>
        <taxon>Candidatus Tenderiales</taxon>
        <taxon>Candidatus Tenderiaceae</taxon>
        <taxon>Candidatus Tenderia</taxon>
    </lineage>
</organism>
<evidence type="ECO:0000313" key="1">
    <source>
        <dbReference type="EMBL" id="ALP54609.1"/>
    </source>
</evidence>